<dbReference type="Proteomes" id="UP001163878">
    <property type="component" value="Chromosome"/>
</dbReference>
<evidence type="ECO:0000259" key="2">
    <source>
        <dbReference type="Pfam" id="PF06792"/>
    </source>
</evidence>
<reference evidence="4" key="1">
    <citation type="submission" date="2022-10" db="EMBL/GenBank/DDBJ databases">
        <title>Cytochrome P450 Catalyzes Benzene Ring Formation in the Biosynthesis of Trialkyl-Substituted Aromatic Polyketides.</title>
        <authorList>
            <person name="Zhao E."/>
            <person name="Ge H."/>
        </authorList>
    </citation>
    <scope>NUCLEOTIDE SEQUENCE</scope>
    <source>
        <strain evidence="4">NA0869</strain>
    </source>
</reference>
<dbReference type="Pfam" id="PF23189">
    <property type="entry name" value="UPF0261_C"/>
    <property type="match status" value="1"/>
</dbReference>
<dbReference type="EMBL" id="CP107567">
    <property type="protein sequence ID" value="UYQ60495.1"/>
    <property type="molecule type" value="Genomic_DNA"/>
</dbReference>
<dbReference type="PIRSF" id="PIRSF033271">
    <property type="entry name" value="UCP033271"/>
    <property type="match status" value="1"/>
</dbReference>
<evidence type="ECO:0000313" key="5">
    <source>
        <dbReference type="Proteomes" id="UP001163878"/>
    </source>
</evidence>
<keyword evidence="5" id="KW-1185">Reference proteome</keyword>
<dbReference type="RefSeq" id="WP_264241701.1">
    <property type="nucleotide sequence ID" value="NZ_CP107567.1"/>
</dbReference>
<evidence type="ECO:0000313" key="4">
    <source>
        <dbReference type="EMBL" id="UYQ60495.1"/>
    </source>
</evidence>
<accession>A0ABY6I2I0</accession>
<feature type="domain" description="UPF0261" evidence="2">
    <location>
        <begin position="3"/>
        <end position="175"/>
    </location>
</feature>
<dbReference type="InterPro" id="IPR056778">
    <property type="entry name" value="UPF0261_C"/>
</dbReference>
<dbReference type="InterPro" id="IPR044122">
    <property type="entry name" value="UPF0261_N"/>
</dbReference>
<dbReference type="Pfam" id="PF06792">
    <property type="entry name" value="UPF0261"/>
    <property type="match status" value="1"/>
</dbReference>
<dbReference type="Gene3D" id="3.40.50.12030">
    <property type="entry name" value="Uncharacterised protein family UPF0261, NC domain"/>
    <property type="match status" value="1"/>
</dbReference>
<evidence type="ECO:0000256" key="1">
    <source>
        <dbReference type="SAM" id="MobiDB-lite"/>
    </source>
</evidence>
<dbReference type="NCBIfam" id="NF002674">
    <property type="entry name" value="PRK02399.1-2"/>
    <property type="match status" value="1"/>
</dbReference>
<dbReference type="Gene3D" id="3.40.50.12020">
    <property type="entry name" value="Uncharacterised protein family UPF0261, NN domain"/>
    <property type="match status" value="1"/>
</dbReference>
<dbReference type="PANTHER" id="PTHR31862">
    <property type="entry name" value="UPF0261 DOMAIN PROTEIN (AFU_ORTHOLOGUE AFUA_1G10120)"/>
    <property type="match status" value="1"/>
</dbReference>
<gene>
    <name evidence="4" type="ORF">OGH68_02730</name>
</gene>
<name>A0ABY6I2I0_STRPE</name>
<evidence type="ECO:0000259" key="3">
    <source>
        <dbReference type="Pfam" id="PF23189"/>
    </source>
</evidence>
<organism evidence="4 5">
    <name type="scientific">Streptomyces peucetius</name>
    <dbReference type="NCBI Taxonomy" id="1950"/>
    <lineage>
        <taxon>Bacteria</taxon>
        <taxon>Bacillati</taxon>
        <taxon>Actinomycetota</taxon>
        <taxon>Actinomycetes</taxon>
        <taxon>Kitasatosporales</taxon>
        <taxon>Streptomycetaceae</taxon>
        <taxon>Streptomyces</taxon>
    </lineage>
</organism>
<dbReference type="CDD" id="cd15488">
    <property type="entry name" value="Tm-1-like"/>
    <property type="match status" value="1"/>
</dbReference>
<sequence>MATVVLVGTLDTKGVEYGWLRERLLAVGTEVLVVDAGIVGEPRIRADVPRAEVARAAGADLAALRSDADRGTAVTTMARGAARTVLRLYEEGRLHAVLAVGGSGGTSIATRAMRRLPLGVPKVMVSSMAAGDVSPYVGASDITMMYSVVDIAGVNSVLAPVLANAADAAAGMAKGFAAGPRALLPAELGADGRPLIAASMAGVTTAGVDAARERLTGLGYEVLVFHVSGAGGRTLESLAGQGLFAGVLDLTLSELADDLAGGILTAGPDRLTAAGRRGTPQVVSLGALDMVKFGPLDTLPGHLRERRVQVHNPSITLVRTTAEECAELGRRVAAKLRAAAGPAEVCVPLRGLSTLGAPGGPYHDPALDEALFAALRDGLRGSAVEVVEYDADINAPAFGRAAADRLHRLISADRAADAGRPPGSGGPAVLRP</sequence>
<dbReference type="InterPro" id="IPR008322">
    <property type="entry name" value="UPF0261"/>
</dbReference>
<protein>
    <submittedName>
        <fullName evidence="4">Tm-1-like ATP-binding domain-containing protein</fullName>
    </submittedName>
</protein>
<dbReference type="PANTHER" id="PTHR31862:SF1">
    <property type="entry name" value="UPF0261 DOMAIN PROTEIN (AFU_ORTHOLOGUE AFUA_1G10120)"/>
    <property type="match status" value="1"/>
</dbReference>
<dbReference type="InterPro" id="IPR051353">
    <property type="entry name" value="Tobamovirus_resist_UPF0261"/>
</dbReference>
<proteinExistence type="predicted"/>
<feature type="domain" description="UPF0261" evidence="3">
    <location>
        <begin position="193"/>
        <end position="409"/>
    </location>
</feature>
<feature type="region of interest" description="Disordered" evidence="1">
    <location>
        <begin position="413"/>
        <end position="432"/>
    </location>
</feature>